<gene>
    <name evidence="3" type="ORF">FC34_GL001045</name>
</gene>
<feature type="region of interest" description="Disordered" evidence="1">
    <location>
        <begin position="181"/>
        <end position="211"/>
    </location>
</feature>
<dbReference type="OrthoDB" id="2326218at2"/>
<name>A0A0R2AXE4_9LACO</name>
<feature type="chain" id="PRO_5039023941" description="Lipoprotein" evidence="2">
    <location>
        <begin position="19"/>
        <end position="262"/>
    </location>
</feature>
<keyword evidence="2" id="KW-0732">Signal</keyword>
<dbReference type="PROSITE" id="PS51257">
    <property type="entry name" value="PROKAR_LIPOPROTEIN"/>
    <property type="match status" value="1"/>
</dbReference>
<sequence>MKKTFTGIIAVFAAVILAGCNNSSNTAVSQSDVTSAIQAKDYGKAEGLNEAILLSKKDDKTAKATDKQLKAMTKAEKAIADYNFDSAKDDLQTAIDTNDGSKTLVSQAKSRQKQVNTYIKQTSTYNKLLDQAKSSYSDKDYTATESTLKELLGDSDINDAAYTPIYKAALELRANNALAQTGTSTSSSSSAASSSSNPAANSPENKPVQGSTTITDADLAQARTDLKSLGQNPEYWSPSDLQRAILKMRAANRTHLNADDIK</sequence>
<accession>A0A0R2AXE4</accession>
<feature type="compositionally biased region" description="Low complexity" evidence="1">
    <location>
        <begin position="181"/>
        <end position="203"/>
    </location>
</feature>
<dbReference type="RefSeq" id="WP_057894332.1">
    <property type="nucleotide sequence ID" value="NZ_AYZQ01000002.1"/>
</dbReference>
<organism evidence="3 4">
    <name type="scientific">Lacticaseibacillus brantae DSM 23927</name>
    <dbReference type="NCBI Taxonomy" id="1423727"/>
    <lineage>
        <taxon>Bacteria</taxon>
        <taxon>Bacillati</taxon>
        <taxon>Bacillota</taxon>
        <taxon>Bacilli</taxon>
        <taxon>Lactobacillales</taxon>
        <taxon>Lactobacillaceae</taxon>
        <taxon>Lacticaseibacillus</taxon>
    </lineage>
</organism>
<proteinExistence type="predicted"/>
<evidence type="ECO:0000313" key="4">
    <source>
        <dbReference type="Proteomes" id="UP000051672"/>
    </source>
</evidence>
<evidence type="ECO:0000313" key="3">
    <source>
        <dbReference type="EMBL" id="KRM72062.1"/>
    </source>
</evidence>
<keyword evidence="4" id="KW-1185">Reference proteome</keyword>
<feature type="signal peptide" evidence="2">
    <location>
        <begin position="1"/>
        <end position="18"/>
    </location>
</feature>
<reference evidence="3 4" key="1">
    <citation type="journal article" date="2015" name="Genome Announc.">
        <title>Expanding the biotechnology potential of lactobacilli through comparative genomics of 213 strains and associated genera.</title>
        <authorList>
            <person name="Sun Z."/>
            <person name="Harris H.M."/>
            <person name="McCann A."/>
            <person name="Guo C."/>
            <person name="Argimon S."/>
            <person name="Zhang W."/>
            <person name="Yang X."/>
            <person name="Jeffery I.B."/>
            <person name="Cooney J.C."/>
            <person name="Kagawa T.F."/>
            <person name="Liu W."/>
            <person name="Song Y."/>
            <person name="Salvetti E."/>
            <person name="Wrobel A."/>
            <person name="Rasinkangas P."/>
            <person name="Parkhill J."/>
            <person name="Rea M.C."/>
            <person name="O'Sullivan O."/>
            <person name="Ritari J."/>
            <person name="Douillard F.P."/>
            <person name="Paul Ross R."/>
            <person name="Yang R."/>
            <person name="Briner A.E."/>
            <person name="Felis G.E."/>
            <person name="de Vos W.M."/>
            <person name="Barrangou R."/>
            <person name="Klaenhammer T.R."/>
            <person name="Caufield P.W."/>
            <person name="Cui Y."/>
            <person name="Zhang H."/>
            <person name="O'Toole P.W."/>
        </authorList>
    </citation>
    <scope>NUCLEOTIDE SEQUENCE [LARGE SCALE GENOMIC DNA]</scope>
    <source>
        <strain evidence="3 4">DSM 23927</strain>
    </source>
</reference>
<dbReference type="PATRIC" id="fig|1423727.3.peg.1053"/>
<evidence type="ECO:0000256" key="1">
    <source>
        <dbReference type="SAM" id="MobiDB-lite"/>
    </source>
</evidence>
<evidence type="ECO:0000256" key="2">
    <source>
        <dbReference type="SAM" id="SignalP"/>
    </source>
</evidence>
<protein>
    <recommendedName>
        <fullName evidence="5">Lipoprotein</fullName>
    </recommendedName>
</protein>
<dbReference type="AlphaFoldDB" id="A0A0R2AXE4"/>
<dbReference type="EMBL" id="AYZQ01000002">
    <property type="protein sequence ID" value="KRM72062.1"/>
    <property type="molecule type" value="Genomic_DNA"/>
</dbReference>
<comment type="caution">
    <text evidence="3">The sequence shown here is derived from an EMBL/GenBank/DDBJ whole genome shotgun (WGS) entry which is preliminary data.</text>
</comment>
<dbReference type="Proteomes" id="UP000051672">
    <property type="component" value="Unassembled WGS sequence"/>
</dbReference>
<evidence type="ECO:0008006" key="5">
    <source>
        <dbReference type="Google" id="ProtNLM"/>
    </source>
</evidence>
<dbReference type="STRING" id="1423727.FC34_GL001045"/>